<sequence length="276" mass="29830">MGDPAISVTFWGVRGSIACAGPDTARYGGNTACVEMRCGDHRLIFDAGTGIRPLGQAMAAEPAMPFDLLFSHTHLDHVVGLPFFAPAMMSGRQLTLRAGHLLPGRTLEGALRQMMTPPLFPVPVDIFAADLVFADFLAGETLHPRPGVTIRTCPLPHPDGATGYRVEHAGRSVAYVTDLEHRAGLRDPAVLDLVRGADLMIYDATYTDAEFPARIGWGHSTWQEALRIADAADVGRVVLFHHDPSHDDRFMDGVARDAERSRPGTTVAREGMTIAV</sequence>
<gene>
    <name evidence="2" type="ORF">EDC65_2790</name>
</gene>
<evidence type="ECO:0000313" key="2">
    <source>
        <dbReference type="EMBL" id="ROP90930.1"/>
    </source>
</evidence>
<protein>
    <submittedName>
        <fullName evidence="2">Phosphoribosyl 1,2-cyclic phosphodiesterase</fullName>
    </submittedName>
</protein>
<evidence type="ECO:0000313" key="3">
    <source>
        <dbReference type="Proteomes" id="UP000278222"/>
    </source>
</evidence>
<dbReference type="AlphaFoldDB" id="A0A3N1LI34"/>
<comment type="caution">
    <text evidence="2">The sequence shown here is derived from an EMBL/GenBank/DDBJ whole genome shotgun (WGS) entry which is preliminary data.</text>
</comment>
<proteinExistence type="predicted"/>
<dbReference type="InterPro" id="IPR001279">
    <property type="entry name" value="Metallo-B-lactamas"/>
</dbReference>
<dbReference type="CDD" id="cd07715">
    <property type="entry name" value="TaR3-like_MBL-fold"/>
    <property type="match status" value="1"/>
</dbReference>
<name>A0A3N1LI34_9PROT</name>
<feature type="domain" description="Metallo-beta-lactamase" evidence="1">
    <location>
        <begin position="41"/>
        <end position="242"/>
    </location>
</feature>
<reference evidence="2 3" key="1">
    <citation type="submission" date="2018-11" db="EMBL/GenBank/DDBJ databases">
        <title>Genomic Encyclopedia of Type Strains, Phase IV (KMG-IV): sequencing the most valuable type-strain genomes for metagenomic binning, comparative biology and taxonomic classification.</title>
        <authorList>
            <person name="Goeker M."/>
        </authorList>
    </citation>
    <scope>NUCLEOTIDE SEQUENCE [LARGE SCALE GENOMIC DNA]</scope>
    <source>
        <strain evidence="2 3">DSM 5900</strain>
    </source>
</reference>
<dbReference type="GO" id="GO:0042781">
    <property type="term" value="F:3'-tRNA processing endoribonuclease activity"/>
    <property type="evidence" value="ECO:0007669"/>
    <property type="project" value="TreeGrafter"/>
</dbReference>
<dbReference type="Pfam" id="PF12706">
    <property type="entry name" value="Lactamase_B_2"/>
    <property type="match status" value="1"/>
</dbReference>
<dbReference type="Proteomes" id="UP000278222">
    <property type="component" value="Unassembled WGS sequence"/>
</dbReference>
<dbReference type="OrthoDB" id="9773738at2"/>
<dbReference type="Gene3D" id="3.60.15.10">
    <property type="entry name" value="Ribonuclease Z/Hydroxyacylglutathione hydrolase-like"/>
    <property type="match status" value="1"/>
</dbReference>
<dbReference type="PANTHER" id="PTHR46018:SF2">
    <property type="entry name" value="ZINC PHOSPHODIESTERASE ELAC PROTEIN 1"/>
    <property type="match status" value="1"/>
</dbReference>
<dbReference type="PANTHER" id="PTHR46018">
    <property type="entry name" value="ZINC PHOSPHODIESTERASE ELAC PROTEIN 1"/>
    <property type="match status" value="1"/>
</dbReference>
<evidence type="ECO:0000259" key="1">
    <source>
        <dbReference type="Pfam" id="PF12706"/>
    </source>
</evidence>
<dbReference type="RefSeq" id="WP_123690432.1">
    <property type="nucleotide sequence ID" value="NZ_AP019700.1"/>
</dbReference>
<accession>A0A3N1LI34</accession>
<dbReference type="SUPFAM" id="SSF56281">
    <property type="entry name" value="Metallo-hydrolase/oxidoreductase"/>
    <property type="match status" value="1"/>
</dbReference>
<keyword evidence="3" id="KW-1185">Reference proteome</keyword>
<dbReference type="EMBL" id="RJKX01000014">
    <property type="protein sequence ID" value="ROP90930.1"/>
    <property type="molecule type" value="Genomic_DNA"/>
</dbReference>
<organism evidence="2 3">
    <name type="scientific">Stella humosa</name>
    <dbReference type="NCBI Taxonomy" id="94"/>
    <lineage>
        <taxon>Bacteria</taxon>
        <taxon>Pseudomonadati</taxon>
        <taxon>Pseudomonadota</taxon>
        <taxon>Alphaproteobacteria</taxon>
        <taxon>Rhodospirillales</taxon>
        <taxon>Stellaceae</taxon>
        <taxon>Stella</taxon>
    </lineage>
</organism>
<dbReference type="InterPro" id="IPR036866">
    <property type="entry name" value="RibonucZ/Hydroxyglut_hydro"/>
</dbReference>